<dbReference type="EMBL" id="VSSQ01122905">
    <property type="protein sequence ID" value="MPN54560.1"/>
    <property type="molecule type" value="Genomic_DNA"/>
</dbReference>
<protein>
    <submittedName>
        <fullName evidence="1">Uncharacterized protein</fullName>
    </submittedName>
</protein>
<accession>A0A645IUJ3</accession>
<organism evidence="1">
    <name type="scientific">bioreactor metagenome</name>
    <dbReference type="NCBI Taxonomy" id="1076179"/>
    <lineage>
        <taxon>unclassified sequences</taxon>
        <taxon>metagenomes</taxon>
        <taxon>ecological metagenomes</taxon>
    </lineage>
</organism>
<proteinExistence type="predicted"/>
<reference evidence="1" key="1">
    <citation type="submission" date="2019-08" db="EMBL/GenBank/DDBJ databases">
        <authorList>
            <person name="Kucharzyk K."/>
            <person name="Murdoch R.W."/>
            <person name="Higgins S."/>
            <person name="Loffler F."/>
        </authorList>
    </citation>
    <scope>NUCLEOTIDE SEQUENCE</scope>
</reference>
<gene>
    <name evidence="1" type="ORF">SDC9_202231</name>
</gene>
<evidence type="ECO:0000313" key="1">
    <source>
        <dbReference type="EMBL" id="MPN54560.1"/>
    </source>
</evidence>
<sequence length="145" mass="15638">MSTASANLQKVVLLHEVYGPGDIALMGAPVLFRGFDGVLVPHANAHPSGRIVVPATGVQERCELLRVAPVRSLREVRKHIGLPHEPGPVLLLHEVQESLCRRGPLVLAQIRPASVPAPFPERYPQAGIECVAGLLIIGKARHLRV</sequence>
<comment type="caution">
    <text evidence="1">The sequence shown here is derived from an EMBL/GenBank/DDBJ whole genome shotgun (WGS) entry which is preliminary data.</text>
</comment>
<name>A0A645IUJ3_9ZZZZ</name>
<dbReference type="AlphaFoldDB" id="A0A645IUJ3"/>